<proteinExistence type="predicted"/>
<dbReference type="Pfam" id="PF10602">
    <property type="entry name" value="RPN7"/>
    <property type="match status" value="1"/>
</dbReference>
<evidence type="ECO:0000313" key="4">
    <source>
        <dbReference type="EMBL" id="KAJ3423327.1"/>
    </source>
</evidence>
<evidence type="ECO:0000256" key="2">
    <source>
        <dbReference type="SAM" id="Coils"/>
    </source>
</evidence>
<gene>
    <name evidence="4" type="ORF">M0812_29855</name>
</gene>
<comment type="caution">
    <text evidence="4">The sequence shown here is derived from an EMBL/GenBank/DDBJ whole genome shotgun (WGS) entry which is preliminary data.</text>
</comment>
<dbReference type="PROSITE" id="PS50250">
    <property type="entry name" value="PCI"/>
    <property type="match status" value="1"/>
</dbReference>
<dbReference type="Proteomes" id="UP001146793">
    <property type="component" value="Unassembled WGS sequence"/>
</dbReference>
<dbReference type="InterPro" id="IPR036390">
    <property type="entry name" value="WH_DNA-bd_sf"/>
</dbReference>
<feature type="coiled-coil region" evidence="2">
    <location>
        <begin position="66"/>
        <end position="93"/>
    </location>
</feature>
<keyword evidence="1 4" id="KW-0647">Proteasome</keyword>
<reference evidence="4" key="1">
    <citation type="submission" date="2022-08" db="EMBL/GenBank/DDBJ databases">
        <title>Novel sulphate-reducing endosymbionts in the free-living metamonad Anaeramoeba.</title>
        <authorList>
            <person name="Jerlstrom-Hultqvist J."/>
            <person name="Cepicka I."/>
            <person name="Gallot-Lavallee L."/>
            <person name="Salas-Leiva D."/>
            <person name="Curtis B.A."/>
            <person name="Zahonova K."/>
            <person name="Pipaliya S."/>
            <person name="Dacks J."/>
            <person name="Roger A.J."/>
        </authorList>
    </citation>
    <scope>NUCLEOTIDE SEQUENCE</scope>
    <source>
        <strain evidence="4">Busselton2</strain>
    </source>
</reference>
<dbReference type="SUPFAM" id="SSF46785">
    <property type="entry name" value="Winged helix' DNA-binding domain"/>
    <property type="match status" value="1"/>
</dbReference>
<dbReference type="GO" id="GO:0000502">
    <property type="term" value="C:proteasome complex"/>
    <property type="evidence" value="ECO:0007669"/>
    <property type="project" value="UniProtKB-KW"/>
</dbReference>
<name>A0AAV7Y0A1_9EUKA</name>
<dbReference type="PANTHER" id="PTHR14145">
    <property type="entry name" value="26S PROTESOME SUBUNIT 6"/>
    <property type="match status" value="1"/>
</dbReference>
<evidence type="ECO:0000256" key="1">
    <source>
        <dbReference type="ARBA" id="ARBA00022942"/>
    </source>
</evidence>
<organism evidence="4 5">
    <name type="scientific">Anaeramoeba flamelloides</name>
    <dbReference type="NCBI Taxonomy" id="1746091"/>
    <lineage>
        <taxon>Eukaryota</taxon>
        <taxon>Metamonada</taxon>
        <taxon>Anaeramoebidae</taxon>
        <taxon>Anaeramoeba</taxon>
    </lineage>
</organism>
<accession>A0AAV7Y0A1</accession>
<feature type="domain" description="PCI" evidence="3">
    <location>
        <begin position="192"/>
        <end position="360"/>
    </location>
</feature>
<dbReference type="InterPro" id="IPR019585">
    <property type="entry name" value="Rpn7/CSN1"/>
</dbReference>
<protein>
    <submittedName>
        <fullName evidence="4">26s proteasome non-atpase regulatory subunit</fullName>
    </submittedName>
</protein>
<dbReference type="InterPro" id="IPR000717">
    <property type="entry name" value="PCI_dom"/>
</dbReference>
<dbReference type="AlphaFoldDB" id="A0AAV7Y0A1"/>
<dbReference type="Gene3D" id="1.25.40.570">
    <property type="match status" value="1"/>
</dbReference>
<dbReference type="SMART" id="SM00088">
    <property type="entry name" value="PINT"/>
    <property type="match status" value="1"/>
</dbReference>
<dbReference type="EMBL" id="JANTQA010000076">
    <property type="protein sequence ID" value="KAJ3423327.1"/>
    <property type="molecule type" value="Genomic_DNA"/>
</dbReference>
<dbReference type="InterPro" id="IPR049549">
    <property type="entry name" value="RPN7_PSMD6_C"/>
</dbReference>
<dbReference type="FunFam" id="1.25.40.570:FF:000005">
    <property type="entry name" value="26S proteasome regulatory subunit N7"/>
    <property type="match status" value="1"/>
</dbReference>
<dbReference type="Pfam" id="PF01399">
    <property type="entry name" value="PCI"/>
    <property type="match status" value="1"/>
</dbReference>
<sequence>MLEEEEQLKLTPRMELIQYKFLMTLDDEIITNKKEIKEKILKIAVEDKMAPYYSSICKKFGWEVDEETLKTLKNSNEEELKKLNESIKNSEENDGESEIRKAYLAKSVFYCRIGEKEKALELFNETFNKTVSIGQKVDLLMTKIRMGFFFDDISLVETNLTSAKVILKKSSDWERKNRIKVYEGYHCLKLRQFKKAANFFLDSIATFTANELFDYTKFVYYSVLSSIVSFPRTDLKKKVIDAPEILTAIEEVPHLSELLNSLYDCQYKNFYNHLIAIYDGMELDKILSEHRLFFCKQMRIIAYSQFLEAYRSVTLKSMAETFGVSITFLDKELSRFISGGKIHAKIDKVGGVVETTRADSRNEGYKEIIKIGDPMLNRIQKLARILN</sequence>
<dbReference type="Pfam" id="PF21154">
    <property type="entry name" value="RPN7_PSMD6_C"/>
    <property type="match status" value="1"/>
</dbReference>
<dbReference type="InterPro" id="IPR011990">
    <property type="entry name" value="TPR-like_helical_dom_sf"/>
</dbReference>
<dbReference type="PANTHER" id="PTHR14145:SF1">
    <property type="entry name" value="26S PROTEASOME NON-ATPASE REGULATORY SUBUNIT 6"/>
    <property type="match status" value="1"/>
</dbReference>
<dbReference type="InterPro" id="IPR045135">
    <property type="entry name" value="Rpn7_N"/>
</dbReference>
<keyword evidence="2" id="KW-0175">Coiled coil</keyword>
<dbReference type="GO" id="GO:0043161">
    <property type="term" value="P:proteasome-mediated ubiquitin-dependent protein catabolic process"/>
    <property type="evidence" value="ECO:0007669"/>
    <property type="project" value="TreeGrafter"/>
</dbReference>
<evidence type="ECO:0000313" key="5">
    <source>
        <dbReference type="Proteomes" id="UP001146793"/>
    </source>
</evidence>
<dbReference type="SUPFAM" id="SSF48452">
    <property type="entry name" value="TPR-like"/>
    <property type="match status" value="1"/>
</dbReference>
<evidence type="ECO:0000259" key="3">
    <source>
        <dbReference type="PROSITE" id="PS50250"/>
    </source>
</evidence>